<name>A0A2T8KXK8_9POAL</name>
<dbReference type="Gramene" id="PVH66918">
    <property type="protein sequence ID" value="PVH66918"/>
    <property type="gene ID" value="PAHAL_1G382600"/>
</dbReference>
<sequence length="160" mass="16777">MGGMANGDLRGRVAGSGPHLLASRTPSHPPPPRTSPAVDCIHLLRPRRLPAAAPASQAAATGAAPVHLAGRRPRGVPLLRPRRLPAAALASRAAADGAWRRPPAPRTSPVVVLACVHLLRPCRRRARVAGRHRRRPAPPLPPRTSPAVVQHPATHATLIG</sequence>
<feature type="region of interest" description="Disordered" evidence="1">
    <location>
        <begin position="1"/>
        <end position="36"/>
    </location>
</feature>
<feature type="compositionally biased region" description="Basic residues" evidence="1">
    <location>
        <begin position="127"/>
        <end position="136"/>
    </location>
</feature>
<feature type="region of interest" description="Disordered" evidence="1">
    <location>
        <begin position="127"/>
        <end position="160"/>
    </location>
</feature>
<dbReference type="Proteomes" id="UP000243499">
    <property type="component" value="Chromosome 1"/>
</dbReference>
<proteinExistence type="predicted"/>
<gene>
    <name evidence="2" type="ORF">PAHAL_1G382600</name>
</gene>
<protein>
    <submittedName>
        <fullName evidence="2">Uncharacterized protein</fullName>
    </submittedName>
</protein>
<dbReference type="AlphaFoldDB" id="A0A2T8KXK8"/>
<evidence type="ECO:0000313" key="2">
    <source>
        <dbReference type="EMBL" id="PVH66918.1"/>
    </source>
</evidence>
<reference evidence="2" key="1">
    <citation type="submission" date="2018-04" db="EMBL/GenBank/DDBJ databases">
        <title>WGS assembly of Panicum hallii.</title>
        <authorList>
            <person name="Lovell J."/>
            <person name="Jenkins J."/>
            <person name="Lowry D."/>
            <person name="Mamidi S."/>
            <person name="Sreedasyam A."/>
            <person name="Weng X."/>
            <person name="Barry K."/>
            <person name="Bonette J."/>
            <person name="Campitelli B."/>
            <person name="Daum C."/>
            <person name="Gordon S."/>
            <person name="Gould B."/>
            <person name="Lipzen A."/>
            <person name="Macqueen A."/>
            <person name="Palacio-Mejia J."/>
            <person name="Plott C."/>
            <person name="Shakirov E."/>
            <person name="Shu S."/>
            <person name="Yoshinaga Y."/>
            <person name="Zane M."/>
            <person name="Rokhsar D."/>
            <person name="Grimwood J."/>
            <person name="Schmutz J."/>
            <person name="Juenger T."/>
        </authorList>
    </citation>
    <scope>NUCLEOTIDE SEQUENCE [LARGE SCALE GENOMIC DNA]</scope>
    <source>
        <strain evidence="2">FIL2</strain>
    </source>
</reference>
<accession>A0A2T8KXK8</accession>
<evidence type="ECO:0000256" key="1">
    <source>
        <dbReference type="SAM" id="MobiDB-lite"/>
    </source>
</evidence>
<organism evidence="2">
    <name type="scientific">Panicum hallii</name>
    <dbReference type="NCBI Taxonomy" id="206008"/>
    <lineage>
        <taxon>Eukaryota</taxon>
        <taxon>Viridiplantae</taxon>
        <taxon>Streptophyta</taxon>
        <taxon>Embryophyta</taxon>
        <taxon>Tracheophyta</taxon>
        <taxon>Spermatophyta</taxon>
        <taxon>Magnoliopsida</taxon>
        <taxon>Liliopsida</taxon>
        <taxon>Poales</taxon>
        <taxon>Poaceae</taxon>
        <taxon>PACMAD clade</taxon>
        <taxon>Panicoideae</taxon>
        <taxon>Panicodae</taxon>
        <taxon>Paniceae</taxon>
        <taxon>Panicinae</taxon>
        <taxon>Panicum</taxon>
        <taxon>Panicum sect. Panicum</taxon>
    </lineage>
</organism>
<dbReference type="EMBL" id="CM008046">
    <property type="protein sequence ID" value="PVH66918.1"/>
    <property type="molecule type" value="Genomic_DNA"/>
</dbReference>